<dbReference type="GO" id="GO:0046872">
    <property type="term" value="F:metal ion binding"/>
    <property type="evidence" value="ECO:0007669"/>
    <property type="project" value="UniProtKB-UniRule"/>
</dbReference>
<dbReference type="GO" id="GO:0034220">
    <property type="term" value="P:monoatomic ion transmembrane transport"/>
    <property type="evidence" value="ECO:0007669"/>
    <property type="project" value="UniProtKB-KW"/>
</dbReference>
<organism evidence="20">
    <name type="scientific">Rotavirus A</name>
    <dbReference type="NCBI Taxonomy" id="28875"/>
    <lineage>
        <taxon>Viruses</taxon>
        <taxon>Riboviria</taxon>
        <taxon>Orthornavirae</taxon>
        <taxon>Duplornaviricota</taxon>
        <taxon>Resentoviricetes</taxon>
        <taxon>Reovirales</taxon>
        <taxon>Sedoreoviridae</taxon>
        <taxon>Rotavirus</taxon>
        <taxon>Rotavirus alphagastroenteritidis</taxon>
    </lineage>
</organism>
<dbReference type="InterPro" id="IPR002107">
    <property type="entry name" value="Rotavirus_NSP4"/>
</dbReference>
<sequence>MDKLTDLNSTMNVFAFINGTLHSITEDPGMAYFPYIASFLTILFTLRKALVPTMKLAMQTSKCSYKVSRYCVVAVFNAFLQVAGYKERITAKDEIEKQVDRVVKEMDRQLDMINKLTTREIEQVELLKRIYDMLVVSPIERVDMSKETNQKRFKTLDEWAGGENPYEPKEVTASL</sequence>
<dbReference type="GO" id="GO:0044169">
    <property type="term" value="C:host cell rough endoplasmic reticulum membrane"/>
    <property type="evidence" value="ECO:0007669"/>
    <property type="project" value="UniProtKB-SubCell"/>
</dbReference>
<evidence type="ECO:0000256" key="10">
    <source>
        <dbReference type="ARBA" id="ARBA00023026"/>
    </source>
</evidence>
<keyword evidence="1 18" id="KW-0813">Transport</keyword>
<feature type="glycosylation site" description="N-linked (GlcNAc...) asparagine; by host" evidence="18">
    <location>
        <position position="8"/>
    </location>
</feature>
<dbReference type="GO" id="GO:0016032">
    <property type="term" value="P:viral process"/>
    <property type="evidence" value="ECO:0007669"/>
    <property type="project" value="UniProtKB-UniRule"/>
</dbReference>
<dbReference type="Gene3D" id="1.20.5.430">
    <property type="match status" value="1"/>
</dbReference>
<dbReference type="GO" id="GO:0015267">
    <property type="term" value="F:channel activity"/>
    <property type="evidence" value="ECO:0007669"/>
    <property type="project" value="UniProtKB-KW"/>
</dbReference>
<evidence type="ECO:0000256" key="17">
    <source>
        <dbReference type="ARBA" id="ARBA00023303"/>
    </source>
</evidence>
<dbReference type="SUPFAM" id="SSF58030">
    <property type="entry name" value="Rotavirus nonstructural proteins"/>
    <property type="match status" value="1"/>
</dbReference>
<keyword evidence="12 18" id="KW-1072">Activation of host autophagy by virus</keyword>
<evidence type="ECO:0000256" key="12">
    <source>
        <dbReference type="ARBA" id="ARBA00023050"/>
    </source>
</evidence>
<comment type="subunit">
    <text evidence="18">Homotetramer. Interacts with the immature particle in the viroplasm. Interacts with host CAV1, early and late in infection. Interacts with host integrin ITGA1/ITGB1 heterodimer. Interacts with host integrin ITGA2/ITGB1 heterodimer. Interaction with microtubules blocks trafficking to the Golgi apparatus.</text>
</comment>
<feature type="topological domain" description="Cytoplasmic" evidence="18">
    <location>
        <begin position="52"/>
        <end position="175"/>
    </location>
</feature>
<reference evidence="20" key="1">
    <citation type="submission" date="2016-06" db="EMBL/GenBank/DDBJ databases">
        <title>Detection in wild rats of a g3p[3] rotavirus leading a human-like vp6 gene and a novel nsp2 genotype: n18.</title>
        <authorList>
            <person name="Ianiro G."/>
            <person name="De Sabato L."/>
            <person name="Pampiglione G."/>
            <person name="Ruggeri F.M."/>
            <person name="Di Bartolo I."/>
            <person name="Ostanello F."/>
        </authorList>
    </citation>
    <scope>NUCLEOTIDE SEQUENCE</scope>
    <source>
        <strain evidence="20">Rat-wt/ITA/Rat14/2015/G3P[3]</strain>
    </source>
</reference>
<dbReference type="GO" id="GO:0044155">
    <property type="term" value="C:host caveola"/>
    <property type="evidence" value="ECO:0007669"/>
    <property type="project" value="UniProtKB-SubCell"/>
</dbReference>
<evidence type="ECO:0000256" key="9">
    <source>
        <dbReference type="ARBA" id="ARBA00022989"/>
    </source>
</evidence>
<comment type="domain">
    <text evidence="18">Binds 1 calcium ion per tetramer.</text>
</comment>
<feature type="binding site" evidence="18">
    <location>
        <position position="123"/>
    </location>
    <ligand>
        <name>Ca(2+)</name>
        <dbReference type="ChEBI" id="CHEBI:29108"/>
    </ligand>
</feature>
<keyword evidence="18" id="KW-0106">Calcium</keyword>
<evidence type="ECO:0000256" key="4">
    <source>
        <dbReference type="ARBA" id="ARBA00022656"/>
    </source>
</evidence>
<keyword evidence="2 18" id="KW-0964">Secreted</keyword>
<evidence type="ECO:0000256" key="2">
    <source>
        <dbReference type="ARBA" id="ARBA00022525"/>
    </source>
</evidence>
<feature type="binding site" evidence="18">
    <location>
        <position position="120"/>
    </location>
    <ligand>
        <name>Ca(2+)</name>
        <dbReference type="ChEBI" id="CHEBI:29108"/>
    </ligand>
</feature>
<dbReference type="GO" id="GO:0005576">
    <property type="term" value="C:extracellular region"/>
    <property type="evidence" value="ECO:0007669"/>
    <property type="project" value="UniProtKB-SubCell"/>
</dbReference>
<comment type="function">
    <text evidence="18">Plays an essential role in the virus replication cycle by acting as a viroporin. Creates a pore in the host endoplasmic reticulum and as a consequence releases Ca(2+) in the cytoplasm of infected cell. In turn, high levels of cytoplasmic calcium trigger membrane trafficking and transport of viral ER-associated proteins to viroplasms, sites of viral genome replication and immature particle assembly.</text>
</comment>
<evidence type="ECO:0000256" key="15">
    <source>
        <dbReference type="ARBA" id="ARBA00023180"/>
    </source>
</evidence>
<keyword evidence="3 18" id="KW-0945">Host-virus interaction</keyword>
<dbReference type="EMBL" id="KX398368">
    <property type="protein sequence ID" value="AOR83395.1"/>
    <property type="molecule type" value="Genomic_RNA"/>
</dbReference>
<evidence type="ECO:0000256" key="13">
    <source>
        <dbReference type="ARBA" id="ARBA00023065"/>
    </source>
</evidence>
<comment type="function">
    <text evidence="18">The secreted form acts as an enterotoxin that causes phospholipase C-dependent elevation of the intracellular calcium concentration in host intestinal mucosa cells. Increased concentration of intracellular calcium disrupts the cytoskeleton and the tight junctions, raising the paracellular permeability. Potentiates chloride ion secretion through a calcium ion-dependent signaling pathway, inducing age-dependent diarrhea. To perform this enterotoxigenic role in vivo, NSP4 is released from infected enterocytes in a soluble form capable of diffusing within the intestinal lumen and interacting with host plasma membrane receptors on neighboring epithelial cells such as integrins ITGA1/ITGB1 and ITGA2/ITGB1.</text>
</comment>
<keyword evidence="8 18" id="KW-0735">Signal-anchor</keyword>
<protein>
    <recommendedName>
        <fullName evidence="18">Non-structural glycoprotein 4</fullName>
        <shortName evidence="18">NSP4</shortName>
    </recommendedName>
    <alternativeName>
        <fullName evidence="18">NCVP5</fullName>
    </alternativeName>
    <alternativeName>
        <fullName evidence="18">NS28</fullName>
    </alternativeName>
</protein>
<proteinExistence type="inferred from homology"/>
<evidence type="ECO:0000256" key="5">
    <source>
        <dbReference type="ARBA" id="ARBA00022692"/>
    </source>
</evidence>
<feature type="topological domain" description="Lumenal" evidence="18">
    <location>
        <begin position="1"/>
        <end position="28"/>
    </location>
</feature>
<comment type="subcellular location">
    <subcellularLocation>
        <location evidence="18">Host rough endoplasmic reticulum membrane</location>
        <topology evidence="18">Single-pass type III membrane protein</topology>
    </subcellularLocation>
    <subcellularLocation>
        <location evidence="18">Host membrane</location>
        <location evidence="18">Host caveola</location>
        <topology evidence="18">Single-pass type III membrane protein</topology>
    </subcellularLocation>
    <subcellularLocation>
        <location evidence="18">Secreted</location>
    </subcellularLocation>
    <text evidence="18">NSP4 localizes also in vesicular structures which contain autophagosomal markers and associate with viroplasms in virus-infected cells. Additionally, a soluble form of glycosylated NSP4 is secreted despite retention of its transmembrane domain.</text>
</comment>
<dbReference type="Pfam" id="PF01452">
    <property type="entry name" value="Rota_NSP4"/>
    <property type="match status" value="1"/>
</dbReference>
<keyword evidence="17 18" id="KW-0407">Ion channel</keyword>
<name>A0A286KB33_9REOV</name>
<feature type="glycosylation site" description="N-linked (GlcNAc...) asparagine; by host" evidence="18">
    <location>
        <position position="18"/>
    </location>
</feature>
<dbReference type="GO" id="GO:0016020">
    <property type="term" value="C:membrane"/>
    <property type="evidence" value="ECO:0007669"/>
    <property type="project" value="UniProtKB-UniRule"/>
</dbReference>
<dbReference type="GO" id="GO:0090729">
    <property type="term" value="F:toxin activity"/>
    <property type="evidence" value="ECO:0007669"/>
    <property type="project" value="UniProtKB-UniRule"/>
</dbReference>
<dbReference type="GO" id="GO:0039520">
    <property type="term" value="P:symbiont-mediated activation of host autophagy"/>
    <property type="evidence" value="ECO:0007669"/>
    <property type="project" value="UniProtKB-KW"/>
</dbReference>
<evidence type="ECO:0000256" key="6">
    <source>
        <dbReference type="ARBA" id="ARBA00022861"/>
    </source>
</evidence>
<evidence type="ECO:0000313" key="20">
    <source>
        <dbReference type="EMBL" id="AOR83395.1"/>
    </source>
</evidence>
<evidence type="ECO:0000256" key="19">
    <source>
        <dbReference type="SAM" id="Phobius"/>
    </source>
</evidence>
<keyword evidence="10 18" id="KW-0843">Virulence</keyword>
<evidence type="ECO:0000256" key="11">
    <source>
        <dbReference type="ARBA" id="ARBA00023039"/>
    </source>
</evidence>
<feature type="transmembrane region" description="Helical" evidence="19">
    <location>
        <begin position="29"/>
        <end position="46"/>
    </location>
</feature>
<keyword evidence="15 18" id="KW-0325">Glycoprotein</keyword>
<accession>A0A286KB33</accession>
<keyword evidence="18" id="KW-0479">Metal-binding</keyword>
<keyword evidence="4 18" id="KW-0800">Toxin</keyword>
<keyword evidence="14 18" id="KW-0472">Membrane</keyword>
<evidence type="ECO:0000256" key="14">
    <source>
        <dbReference type="ARBA" id="ARBA00023136"/>
    </source>
</evidence>
<evidence type="ECO:0000256" key="3">
    <source>
        <dbReference type="ARBA" id="ARBA00022581"/>
    </source>
</evidence>
<keyword evidence="6 18" id="KW-0260">Enterotoxin</keyword>
<keyword evidence="7 18" id="KW-1043">Host membrane</keyword>
<evidence type="ECO:0000256" key="8">
    <source>
        <dbReference type="ARBA" id="ARBA00022968"/>
    </source>
</evidence>
<evidence type="ECO:0000256" key="1">
    <source>
        <dbReference type="ARBA" id="ARBA00022448"/>
    </source>
</evidence>
<evidence type="ECO:0000256" key="18">
    <source>
        <dbReference type="HAMAP-Rule" id="MF_04091"/>
    </source>
</evidence>
<keyword evidence="16 18" id="KW-1038">Host endoplasmic reticulum</keyword>
<keyword evidence="5 18" id="KW-0812">Transmembrane</keyword>
<comment type="similarity">
    <text evidence="18">Belongs to the rotavirus NSP4 family.</text>
</comment>
<dbReference type="HAMAP" id="MF_04091">
    <property type="entry name" value="ROTA_NSP4"/>
    <property type="match status" value="1"/>
</dbReference>
<evidence type="ECO:0000256" key="7">
    <source>
        <dbReference type="ARBA" id="ARBA00022870"/>
    </source>
</evidence>
<keyword evidence="9 18" id="KW-1133">Transmembrane helix</keyword>
<comment type="PTM">
    <text evidence="18">The N-glycosyl content is primarily Man(9)GlcNAc, with a small amount of Man(8)GlcNAc.</text>
</comment>
<evidence type="ECO:0000256" key="16">
    <source>
        <dbReference type="ARBA" id="ARBA00023184"/>
    </source>
</evidence>
<keyword evidence="13 18" id="KW-0406">Ion transport</keyword>
<keyword evidence="11 18" id="KW-1182">Viral ion channel</keyword>